<evidence type="ECO:0000313" key="1">
    <source>
        <dbReference type="EMBL" id="VYU44572.1"/>
    </source>
</evidence>
<protein>
    <recommendedName>
        <fullName evidence="2">HipA-like C-terminal domain-containing protein</fullName>
    </recommendedName>
</protein>
<dbReference type="EMBL" id="CACRTV010000057">
    <property type="protein sequence ID" value="VYU44572.1"/>
    <property type="molecule type" value="Genomic_DNA"/>
</dbReference>
<sequence>MTIKKSNMFENFIDAEVLLPVKKLNGYVMHENTIVAEVTDDNCNIINVDLCPIFILRTKNVRGWIESRSIDMHRTNSRLLRKTIRLYENKSLPNELETALYSKCVTITDNYWFKEKGSNDKFEDVRLLSDKLADLALTGRFKELNRIDFMTPELTNIGSFEKCWRHVNGDWYMYKASEDKEKFSEIFISKLGETLDLDMAEYIEDINYPNVVVSRDFTNNAEVDFEPMVSIIGDKSDDFEYNIKMLRELPTIGIDNEVLVNQYLDILFMDAICFNLDRHEYNYGILRDSKTGLVCSMAPNFDNNLALISRDYNVNKYKAGSVFLDSYVDIFNYCPDYTIPEVDKATIISIADIVNEDCNTNFDSEYIASFVNNNYEYIMCRINNDVRYI</sequence>
<reference evidence="1" key="1">
    <citation type="submission" date="2019-11" db="EMBL/GenBank/DDBJ databases">
        <authorList>
            <person name="Feng L."/>
        </authorList>
    </citation>
    <scope>NUCLEOTIDE SEQUENCE</scope>
    <source>
        <strain evidence="1">CParaputrificumLFYP93</strain>
    </source>
</reference>
<accession>A0A6N3EU38</accession>
<proteinExistence type="predicted"/>
<dbReference type="RefSeq" id="WP_156561668.1">
    <property type="nucleotide sequence ID" value="NZ_CACRTV010000057.1"/>
</dbReference>
<dbReference type="AlphaFoldDB" id="A0A6N3EU38"/>
<organism evidence="1">
    <name type="scientific">Clostridium paraputrificum</name>
    <dbReference type="NCBI Taxonomy" id="29363"/>
    <lineage>
        <taxon>Bacteria</taxon>
        <taxon>Bacillati</taxon>
        <taxon>Bacillota</taxon>
        <taxon>Clostridia</taxon>
        <taxon>Eubacteriales</taxon>
        <taxon>Clostridiaceae</taxon>
        <taxon>Clostridium</taxon>
    </lineage>
</organism>
<gene>
    <name evidence="1" type="ORF">CPLFYP93_02298</name>
</gene>
<name>A0A6N3EU38_9CLOT</name>
<evidence type="ECO:0008006" key="2">
    <source>
        <dbReference type="Google" id="ProtNLM"/>
    </source>
</evidence>
<dbReference type="Gene3D" id="1.10.1070.20">
    <property type="match status" value="1"/>
</dbReference>